<dbReference type="EMBL" id="JH711799">
    <property type="protein sequence ID" value="EIW51605.1"/>
    <property type="molecule type" value="Genomic_DNA"/>
</dbReference>
<dbReference type="InterPro" id="IPR002464">
    <property type="entry name" value="DNA/RNA_helicase_DEAH_CS"/>
</dbReference>
<dbReference type="NCBIfam" id="TIGR00614">
    <property type="entry name" value="recQ_fam"/>
    <property type="match status" value="1"/>
</dbReference>
<dbReference type="InterPro" id="IPR011545">
    <property type="entry name" value="DEAD/DEAH_box_helicase_dom"/>
</dbReference>
<dbReference type="SMART" id="SM00490">
    <property type="entry name" value="HELICc"/>
    <property type="match status" value="1"/>
</dbReference>
<dbReference type="InterPro" id="IPR004589">
    <property type="entry name" value="DNA_helicase_ATP-dep_RecQ"/>
</dbReference>
<evidence type="ECO:0000256" key="12">
    <source>
        <dbReference type="SAM" id="MobiDB-lite"/>
    </source>
</evidence>
<dbReference type="GO" id="GO:0005694">
    <property type="term" value="C:chromosome"/>
    <property type="evidence" value="ECO:0007669"/>
    <property type="project" value="TreeGrafter"/>
</dbReference>
<evidence type="ECO:0000256" key="8">
    <source>
        <dbReference type="ARBA" id="ARBA00023235"/>
    </source>
</evidence>
<sequence length="717" mass="78497">MKSVFGFDSFRLCQEGICNASMDGRDVVGIMPTGGGKSLGYQLPALMVSGCTLVISPLLALIRDQIMHLNEAGVDAVMLTSATSQAEQNNIYSRLREMASGASHAPEIKLCYVTPEKIAKSKTFTSALEKLYRVNKLARFVIDEAHCVSQQGHDFRPDYQRLSSLRQLFPSVPILALSATCPPIVLRDLLKTLQMGAPIIGTAATTKGTVLFSAPLYRKNLHYSVLPKPSSAQSSIRAMCDYILEHHPKDTGIVYCLSKKDAEHVAEALSEESGRKILTGVYHADVADSVKESLHKKWRSGQVKVVCATIAFGLGIDKGDVRYVLHHTVRKSLDGFYQESGRAGRDGKDADCVLYYRPQDATRIGSLTCGDHNGEEKVLSMLKFACDLEECRKIQFARYFSESSNLSLHSWGTAEEDALARCGHCDNCTRPPETVDRQDARLPAWQLLRIAAAAERAHQRVTMAQLCKLARGLRVSGLGEVDGAKGKGRGRGRGRGGAPKERENVDVQEAAGGKVELSEEHTEALCVRLLVDGFFEMSFAPTTYSVNVYLKPSDTAARFTRFSRAEIEQGKGPAFECAFSKKVPKRRAAKKDSQAAKTDATPRTTKAASGSSSNARGKRKREVSESLGEEDEDDEDEEDGDIDDDPMVKRFIAADSDVEDSDEADMEWSTTLRDGKRAAPAPAARTISKRPRKSQVKEASSSSRTPPWGDVIELSSD</sequence>
<dbReference type="InterPro" id="IPR032284">
    <property type="entry name" value="RecQ_Zn-bd"/>
</dbReference>
<keyword evidence="16" id="KW-1185">Reference proteome</keyword>
<evidence type="ECO:0000256" key="6">
    <source>
        <dbReference type="ARBA" id="ARBA00022840"/>
    </source>
</evidence>
<comment type="catalytic activity">
    <reaction evidence="10 11">
        <text>Couples ATP hydrolysis with the unwinding of duplex DNA by translocating in the 3'-5' direction.</text>
        <dbReference type="EC" id="5.6.2.4"/>
    </reaction>
</comment>
<dbReference type="FunFam" id="3.40.50.300:FF:001389">
    <property type="entry name" value="ATP-dependent DNA helicase RecQ"/>
    <property type="match status" value="1"/>
</dbReference>
<evidence type="ECO:0000256" key="10">
    <source>
        <dbReference type="ARBA" id="ARBA00034617"/>
    </source>
</evidence>
<dbReference type="KEGG" id="tvs:TRAVEDRAFT_176173"/>
<organism evidence="15 16">
    <name type="scientific">Trametes versicolor (strain FP-101664)</name>
    <name type="common">White-rot fungus</name>
    <name type="synonym">Coriolus versicolor</name>
    <dbReference type="NCBI Taxonomy" id="717944"/>
    <lineage>
        <taxon>Eukaryota</taxon>
        <taxon>Fungi</taxon>
        <taxon>Dikarya</taxon>
        <taxon>Basidiomycota</taxon>
        <taxon>Agaricomycotina</taxon>
        <taxon>Agaricomycetes</taxon>
        <taxon>Polyporales</taxon>
        <taxon>Polyporaceae</taxon>
        <taxon>Trametes</taxon>
    </lineage>
</organism>
<dbReference type="PROSITE" id="PS51194">
    <property type="entry name" value="HELICASE_CTER"/>
    <property type="match status" value="1"/>
</dbReference>
<dbReference type="PROSITE" id="PS51192">
    <property type="entry name" value="HELICASE_ATP_BIND_1"/>
    <property type="match status" value="1"/>
</dbReference>
<feature type="region of interest" description="Disordered" evidence="12">
    <location>
        <begin position="578"/>
        <end position="717"/>
    </location>
</feature>
<evidence type="ECO:0000256" key="5">
    <source>
        <dbReference type="ARBA" id="ARBA00022806"/>
    </source>
</evidence>
<dbReference type="InterPro" id="IPR014001">
    <property type="entry name" value="Helicase_ATP-bd"/>
</dbReference>
<dbReference type="GO" id="GO:0005524">
    <property type="term" value="F:ATP binding"/>
    <property type="evidence" value="ECO:0007669"/>
    <property type="project" value="UniProtKB-KW"/>
</dbReference>
<dbReference type="SMART" id="SM00487">
    <property type="entry name" value="DEXDc"/>
    <property type="match status" value="1"/>
</dbReference>
<dbReference type="PANTHER" id="PTHR13710">
    <property type="entry name" value="DNA HELICASE RECQ FAMILY MEMBER"/>
    <property type="match status" value="1"/>
</dbReference>
<feature type="domain" description="Helicase ATP-binding" evidence="13">
    <location>
        <begin position="18"/>
        <end position="199"/>
    </location>
</feature>
<dbReference type="PANTHER" id="PTHR13710:SF105">
    <property type="entry name" value="ATP-DEPENDENT DNA HELICASE Q1"/>
    <property type="match status" value="1"/>
</dbReference>
<evidence type="ECO:0000256" key="9">
    <source>
        <dbReference type="ARBA" id="ARBA00023242"/>
    </source>
</evidence>
<dbReference type="SUPFAM" id="SSF52540">
    <property type="entry name" value="P-loop containing nucleoside triphosphate hydrolases"/>
    <property type="match status" value="1"/>
</dbReference>
<dbReference type="CDD" id="cd18794">
    <property type="entry name" value="SF2_C_RecQ"/>
    <property type="match status" value="1"/>
</dbReference>
<keyword evidence="7" id="KW-0238">DNA-binding</keyword>
<comment type="catalytic activity">
    <reaction evidence="11">
        <text>ATP + H2O = ADP + phosphate + H(+)</text>
        <dbReference type="Rhea" id="RHEA:13065"/>
        <dbReference type="ChEBI" id="CHEBI:15377"/>
        <dbReference type="ChEBI" id="CHEBI:15378"/>
        <dbReference type="ChEBI" id="CHEBI:30616"/>
        <dbReference type="ChEBI" id="CHEBI:43474"/>
        <dbReference type="ChEBI" id="CHEBI:456216"/>
    </reaction>
</comment>
<dbReference type="GO" id="GO:0005634">
    <property type="term" value="C:nucleus"/>
    <property type="evidence" value="ECO:0007669"/>
    <property type="project" value="UniProtKB-SubCell"/>
</dbReference>
<evidence type="ECO:0000313" key="15">
    <source>
        <dbReference type="EMBL" id="EIW51605.1"/>
    </source>
</evidence>
<feature type="domain" description="Helicase C-terminal" evidence="14">
    <location>
        <begin position="238"/>
        <end position="385"/>
    </location>
</feature>
<dbReference type="Pfam" id="PF16124">
    <property type="entry name" value="RecQ_Zn_bind"/>
    <property type="match status" value="1"/>
</dbReference>
<dbReference type="GO" id="GO:0003677">
    <property type="term" value="F:DNA binding"/>
    <property type="evidence" value="ECO:0007669"/>
    <property type="project" value="UniProtKB-KW"/>
</dbReference>
<evidence type="ECO:0000256" key="3">
    <source>
        <dbReference type="ARBA" id="ARBA00022741"/>
    </source>
</evidence>
<gene>
    <name evidence="15" type="ORF">TRAVEDRAFT_176173</name>
</gene>
<dbReference type="GO" id="GO:0043138">
    <property type="term" value="F:3'-5' DNA helicase activity"/>
    <property type="evidence" value="ECO:0007669"/>
    <property type="project" value="UniProtKB-EC"/>
</dbReference>
<keyword evidence="9 11" id="KW-0539">Nucleus</keyword>
<feature type="compositionally biased region" description="Acidic residues" evidence="12">
    <location>
        <begin position="627"/>
        <end position="645"/>
    </location>
</feature>
<evidence type="ECO:0000256" key="1">
    <source>
        <dbReference type="ARBA" id="ARBA00005446"/>
    </source>
</evidence>
<dbReference type="OMA" id="FKLSTMV"/>
<dbReference type="InterPro" id="IPR001650">
    <property type="entry name" value="Helicase_C-like"/>
</dbReference>
<evidence type="ECO:0000256" key="11">
    <source>
        <dbReference type="RuleBase" id="RU364117"/>
    </source>
</evidence>
<keyword evidence="3 11" id="KW-0547">Nucleotide-binding</keyword>
<dbReference type="GO" id="GO:0000724">
    <property type="term" value="P:double-strand break repair via homologous recombination"/>
    <property type="evidence" value="ECO:0007669"/>
    <property type="project" value="TreeGrafter"/>
</dbReference>
<reference evidence="16" key="1">
    <citation type="journal article" date="2012" name="Science">
        <title>The Paleozoic origin of enzymatic lignin decomposition reconstructed from 31 fungal genomes.</title>
        <authorList>
            <person name="Floudas D."/>
            <person name="Binder M."/>
            <person name="Riley R."/>
            <person name="Barry K."/>
            <person name="Blanchette R.A."/>
            <person name="Henrissat B."/>
            <person name="Martinez A.T."/>
            <person name="Otillar R."/>
            <person name="Spatafora J.W."/>
            <person name="Yadav J.S."/>
            <person name="Aerts A."/>
            <person name="Benoit I."/>
            <person name="Boyd A."/>
            <person name="Carlson A."/>
            <person name="Copeland A."/>
            <person name="Coutinho P.M."/>
            <person name="de Vries R.P."/>
            <person name="Ferreira P."/>
            <person name="Findley K."/>
            <person name="Foster B."/>
            <person name="Gaskell J."/>
            <person name="Glotzer D."/>
            <person name="Gorecki P."/>
            <person name="Heitman J."/>
            <person name="Hesse C."/>
            <person name="Hori C."/>
            <person name="Igarashi K."/>
            <person name="Jurgens J.A."/>
            <person name="Kallen N."/>
            <person name="Kersten P."/>
            <person name="Kohler A."/>
            <person name="Kuees U."/>
            <person name="Kumar T.K.A."/>
            <person name="Kuo A."/>
            <person name="LaButti K."/>
            <person name="Larrondo L.F."/>
            <person name="Lindquist E."/>
            <person name="Ling A."/>
            <person name="Lombard V."/>
            <person name="Lucas S."/>
            <person name="Lundell T."/>
            <person name="Martin R."/>
            <person name="McLaughlin D.J."/>
            <person name="Morgenstern I."/>
            <person name="Morin E."/>
            <person name="Murat C."/>
            <person name="Nagy L.G."/>
            <person name="Nolan M."/>
            <person name="Ohm R.A."/>
            <person name="Patyshakuliyeva A."/>
            <person name="Rokas A."/>
            <person name="Ruiz-Duenas F.J."/>
            <person name="Sabat G."/>
            <person name="Salamov A."/>
            <person name="Samejima M."/>
            <person name="Schmutz J."/>
            <person name="Slot J.C."/>
            <person name="St John F."/>
            <person name="Stenlid J."/>
            <person name="Sun H."/>
            <person name="Sun S."/>
            <person name="Syed K."/>
            <person name="Tsang A."/>
            <person name="Wiebenga A."/>
            <person name="Young D."/>
            <person name="Pisabarro A."/>
            <person name="Eastwood D.C."/>
            <person name="Martin F."/>
            <person name="Cullen D."/>
            <person name="Grigoriev I.V."/>
            <person name="Hibbett D.S."/>
        </authorList>
    </citation>
    <scope>NUCLEOTIDE SEQUENCE [LARGE SCALE GENOMIC DNA]</scope>
    <source>
        <strain evidence="16">FP-101664</strain>
    </source>
</reference>
<keyword evidence="4 11" id="KW-0378">Hydrolase</keyword>
<keyword evidence="8" id="KW-0413">Isomerase</keyword>
<proteinExistence type="inferred from homology"/>
<evidence type="ECO:0000256" key="4">
    <source>
        <dbReference type="ARBA" id="ARBA00022801"/>
    </source>
</evidence>
<comment type="subcellular location">
    <subcellularLocation>
        <location evidence="11">Nucleus</location>
    </subcellularLocation>
</comment>
<dbReference type="GO" id="GO:0005737">
    <property type="term" value="C:cytoplasm"/>
    <property type="evidence" value="ECO:0007669"/>
    <property type="project" value="TreeGrafter"/>
</dbReference>
<dbReference type="GO" id="GO:0009378">
    <property type="term" value="F:four-way junction helicase activity"/>
    <property type="evidence" value="ECO:0007669"/>
    <property type="project" value="TreeGrafter"/>
</dbReference>
<dbReference type="Gene3D" id="1.10.10.10">
    <property type="entry name" value="Winged helix-like DNA-binding domain superfamily/Winged helix DNA-binding domain"/>
    <property type="match status" value="1"/>
</dbReference>
<keyword evidence="6 11" id="KW-0067">ATP-binding</keyword>
<evidence type="ECO:0000313" key="16">
    <source>
        <dbReference type="Proteomes" id="UP000054317"/>
    </source>
</evidence>
<dbReference type="GO" id="GO:0016887">
    <property type="term" value="F:ATP hydrolysis activity"/>
    <property type="evidence" value="ECO:0007669"/>
    <property type="project" value="RHEA"/>
</dbReference>
<accession>R7S7J6</accession>
<feature type="region of interest" description="Disordered" evidence="12">
    <location>
        <begin position="481"/>
        <end position="514"/>
    </location>
</feature>
<feature type="compositionally biased region" description="Polar residues" evidence="12">
    <location>
        <begin position="601"/>
        <end position="615"/>
    </location>
</feature>
<name>R7S7J6_TRAVS</name>
<evidence type="ECO:0000259" key="13">
    <source>
        <dbReference type="PROSITE" id="PS51192"/>
    </source>
</evidence>
<dbReference type="Gene3D" id="3.40.50.300">
    <property type="entry name" value="P-loop containing nucleotide triphosphate hydrolases"/>
    <property type="match status" value="2"/>
</dbReference>
<comment type="similarity">
    <text evidence="1 11">Belongs to the helicase family. RecQ subfamily.</text>
</comment>
<dbReference type="PROSITE" id="PS00690">
    <property type="entry name" value="DEAH_ATP_HELICASE"/>
    <property type="match status" value="1"/>
</dbReference>
<dbReference type="InterPro" id="IPR036388">
    <property type="entry name" value="WH-like_DNA-bd_sf"/>
</dbReference>
<evidence type="ECO:0000256" key="7">
    <source>
        <dbReference type="ARBA" id="ARBA00023125"/>
    </source>
</evidence>
<keyword evidence="2" id="KW-0479">Metal-binding</keyword>
<dbReference type="Pfam" id="PF00270">
    <property type="entry name" value="DEAD"/>
    <property type="match status" value="1"/>
</dbReference>
<dbReference type="GO" id="GO:0046872">
    <property type="term" value="F:metal ion binding"/>
    <property type="evidence" value="ECO:0007669"/>
    <property type="project" value="UniProtKB-KW"/>
</dbReference>
<keyword evidence="5 11" id="KW-0347">Helicase</keyword>
<evidence type="ECO:0000256" key="2">
    <source>
        <dbReference type="ARBA" id="ARBA00022723"/>
    </source>
</evidence>
<dbReference type="AlphaFoldDB" id="R7S7J6"/>
<dbReference type="GeneID" id="19411610"/>
<dbReference type="RefSeq" id="XP_008045482.1">
    <property type="nucleotide sequence ID" value="XM_008047291.1"/>
</dbReference>
<dbReference type="EC" id="5.6.2.4" evidence="11"/>
<dbReference type="Pfam" id="PF00271">
    <property type="entry name" value="Helicase_C"/>
    <property type="match status" value="1"/>
</dbReference>
<protein>
    <recommendedName>
        <fullName evidence="11">ATP-dependent DNA helicase</fullName>
        <ecNumber evidence="11">5.6.2.4</ecNumber>
    </recommendedName>
</protein>
<evidence type="ECO:0000259" key="14">
    <source>
        <dbReference type="PROSITE" id="PS51194"/>
    </source>
</evidence>
<dbReference type="Proteomes" id="UP000054317">
    <property type="component" value="Unassembled WGS sequence"/>
</dbReference>
<dbReference type="OrthoDB" id="10261556at2759"/>
<dbReference type="InterPro" id="IPR027417">
    <property type="entry name" value="P-loop_NTPase"/>
</dbReference>
<feature type="compositionally biased region" description="Acidic residues" evidence="12">
    <location>
        <begin position="656"/>
        <end position="666"/>
    </location>
</feature>